<organism evidence="1 2">
    <name type="scientific">Marssonina brunnea f. sp. multigermtubi (strain MB_m1)</name>
    <name type="common">Marssonina leaf spot fungus</name>
    <dbReference type="NCBI Taxonomy" id="1072389"/>
    <lineage>
        <taxon>Eukaryota</taxon>
        <taxon>Fungi</taxon>
        <taxon>Dikarya</taxon>
        <taxon>Ascomycota</taxon>
        <taxon>Pezizomycotina</taxon>
        <taxon>Leotiomycetes</taxon>
        <taxon>Helotiales</taxon>
        <taxon>Drepanopezizaceae</taxon>
        <taxon>Drepanopeziza</taxon>
    </lineage>
</organism>
<evidence type="ECO:0000313" key="1">
    <source>
        <dbReference type="EMBL" id="EKD18674.1"/>
    </source>
</evidence>
<protein>
    <submittedName>
        <fullName evidence="1">Uncharacterized protein</fullName>
    </submittedName>
</protein>
<dbReference type="HOGENOM" id="CLU_1396617_0_0_1"/>
<sequence>MSEFRQIYRTSFSYSAPFKDELGFSWHFAAFQGLNTAEAKLISQSYTKSPIRSLQNFTTLDLHPSLTNLKKVLYKETISYSEQSVWQGVDDNGKEITVFVEILEGKDTPLSRRCTQFKTLVSLYGKHPSILSLFCKAFYDHWIRESLVGTHSSWLEELNSAGGMAIVHAVLDQLAEFVYWVKRGQELSLPISSVI</sequence>
<dbReference type="EMBL" id="JH921432">
    <property type="protein sequence ID" value="EKD18674.1"/>
    <property type="molecule type" value="Genomic_DNA"/>
</dbReference>
<dbReference type="Proteomes" id="UP000006753">
    <property type="component" value="Unassembled WGS sequence"/>
</dbReference>
<evidence type="ECO:0000313" key="2">
    <source>
        <dbReference type="Proteomes" id="UP000006753"/>
    </source>
</evidence>
<accession>K1Y0Q2</accession>
<dbReference type="InParanoid" id="K1Y0Q2"/>
<reference evidence="1 2" key="1">
    <citation type="journal article" date="2012" name="BMC Genomics">
        <title>Sequencing the genome of Marssonina brunnea reveals fungus-poplar co-evolution.</title>
        <authorList>
            <person name="Zhu S."/>
            <person name="Cao Y.-Z."/>
            <person name="Jiang C."/>
            <person name="Tan B.-Y."/>
            <person name="Wang Z."/>
            <person name="Feng S."/>
            <person name="Zhang L."/>
            <person name="Su X.-H."/>
            <person name="Brejova B."/>
            <person name="Vinar T."/>
            <person name="Xu M."/>
            <person name="Wang M.-X."/>
            <person name="Zhang S.-G."/>
            <person name="Huang M.-R."/>
            <person name="Wu R."/>
            <person name="Zhou Y."/>
        </authorList>
    </citation>
    <scope>NUCLEOTIDE SEQUENCE [LARGE SCALE GENOMIC DNA]</scope>
    <source>
        <strain evidence="1 2">MB_m1</strain>
    </source>
</reference>
<dbReference type="RefSeq" id="XP_007290805.1">
    <property type="nucleotide sequence ID" value="XM_007290743.1"/>
</dbReference>
<dbReference type="AlphaFoldDB" id="K1Y0Q2"/>
<keyword evidence="2" id="KW-1185">Reference proteome</keyword>
<dbReference type="KEGG" id="mbe:MBM_02916"/>
<dbReference type="GeneID" id="18758851"/>
<name>K1Y0Q2_MARBU</name>
<dbReference type="OrthoDB" id="3559551at2759"/>
<proteinExistence type="predicted"/>
<gene>
    <name evidence="1" type="ORF">MBM_02916</name>
</gene>